<feature type="chain" id="PRO_5045421153" evidence="2">
    <location>
        <begin position="23"/>
        <end position="557"/>
    </location>
</feature>
<dbReference type="PROSITE" id="PS51257">
    <property type="entry name" value="PROKAR_LIPOPROTEIN"/>
    <property type="match status" value="1"/>
</dbReference>
<feature type="compositionally biased region" description="Low complexity" evidence="1">
    <location>
        <begin position="39"/>
        <end position="62"/>
    </location>
</feature>
<feature type="region of interest" description="Disordered" evidence="1">
    <location>
        <begin position="28"/>
        <end position="62"/>
    </location>
</feature>
<protein>
    <submittedName>
        <fullName evidence="3">ABC transporter substrate-binding protein</fullName>
    </submittedName>
</protein>
<evidence type="ECO:0000313" key="4">
    <source>
        <dbReference type="Proteomes" id="UP000665561"/>
    </source>
</evidence>
<dbReference type="InterPro" id="IPR050490">
    <property type="entry name" value="Bact_solute-bd_prot1"/>
</dbReference>
<feature type="signal peptide" evidence="2">
    <location>
        <begin position="1"/>
        <end position="22"/>
    </location>
</feature>
<dbReference type="PANTHER" id="PTHR43649">
    <property type="entry name" value="ARABINOSE-BINDING PROTEIN-RELATED"/>
    <property type="match status" value="1"/>
</dbReference>
<evidence type="ECO:0000313" key="3">
    <source>
        <dbReference type="EMBL" id="NBD26536.1"/>
    </source>
</evidence>
<reference evidence="3 4" key="1">
    <citation type="submission" date="2020-01" db="EMBL/GenBank/DDBJ databases">
        <title>Paenibacillus soybeanensis sp. nov. isolated from the nodules of soybean (Glycine max(L.) Merr).</title>
        <authorList>
            <person name="Wang H."/>
        </authorList>
    </citation>
    <scope>NUCLEOTIDE SEQUENCE [LARGE SCALE GENOMIC DNA]</scope>
    <source>
        <strain evidence="3 4">T1</strain>
    </source>
</reference>
<sequence>MKNLRKPSSIVLSLTLTAAMLAACSSGNEKNGAPANDSGGAANAENGANAGNGTNANAGTEANGVKKDGFPIVDKALTLTMMSQDAGVADWKQMAVLQEMEKLTGVKFEYQLAPIDSFEAKKNLVFASGDLPDVFYGADLKPAEQVTYGTQGVLIPLEKYIDEGYAPNLKKIFDEHPDIRKSFTTPDGHMYALPNIDLSAVWYRSPMWYNGKFLQALKVTELPKTTDELYDYLKRVKNEDPNGNGKPDEIPLTSVKLDDLRMFFLGFWGIYDEAVYSDKDGKVHYTPQEEGYKGYLTFMNRLWKDELLDHETFSQTPEQKKAKGQNNQIALFNDWFPYFTLGGEPSGDNPMMTPVKSEIAGSPVYGKHPGISTNGTFAITSKDPAPEATMRWIDYLYGYDGATLFAQGPENTLWKYKDKATHEKEWLPVPGGGDREEYRGKLTPNYGILTPGMSSSELTKGLGSEFDAWLAKENAEKLTPIGKAPFPNVYLTNEEQTEATTLLSDLNTYVTQMEAKFVTGQEPMSGWDKYVAQIKKMGGDRIAELYQGAYDKWNAGK</sequence>
<keyword evidence="4" id="KW-1185">Reference proteome</keyword>
<keyword evidence="2" id="KW-0732">Signal</keyword>
<name>A0ABW9XV25_9BACL</name>
<dbReference type="PANTHER" id="PTHR43649:SF12">
    <property type="entry name" value="DIACETYLCHITOBIOSE BINDING PROTEIN DASA"/>
    <property type="match status" value="1"/>
</dbReference>
<comment type="caution">
    <text evidence="3">The sequence shown here is derived from an EMBL/GenBank/DDBJ whole genome shotgun (WGS) entry which is preliminary data.</text>
</comment>
<accession>A0ABW9XV25</accession>
<dbReference type="Gene3D" id="3.40.190.10">
    <property type="entry name" value="Periplasmic binding protein-like II"/>
    <property type="match status" value="2"/>
</dbReference>
<dbReference type="RefSeq" id="WP_161745418.1">
    <property type="nucleotide sequence ID" value="NZ_JAAAMV010000021.1"/>
</dbReference>
<organism evidence="3 4">
    <name type="scientific">Paenibacillus glycinis</name>
    <dbReference type="NCBI Taxonomy" id="2697035"/>
    <lineage>
        <taxon>Bacteria</taxon>
        <taxon>Bacillati</taxon>
        <taxon>Bacillota</taxon>
        <taxon>Bacilli</taxon>
        <taxon>Bacillales</taxon>
        <taxon>Paenibacillaceae</taxon>
        <taxon>Paenibacillus</taxon>
    </lineage>
</organism>
<dbReference type="SUPFAM" id="SSF53850">
    <property type="entry name" value="Periplasmic binding protein-like II"/>
    <property type="match status" value="1"/>
</dbReference>
<proteinExistence type="predicted"/>
<dbReference type="EMBL" id="JAAAMV010000021">
    <property type="protein sequence ID" value="NBD26536.1"/>
    <property type="molecule type" value="Genomic_DNA"/>
</dbReference>
<evidence type="ECO:0000256" key="1">
    <source>
        <dbReference type="SAM" id="MobiDB-lite"/>
    </source>
</evidence>
<gene>
    <name evidence="3" type="ORF">GT019_21905</name>
</gene>
<dbReference type="Proteomes" id="UP000665561">
    <property type="component" value="Unassembled WGS sequence"/>
</dbReference>
<evidence type="ECO:0000256" key="2">
    <source>
        <dbReference type="SAM" id="SignalP"/>
    </source>
</evidence>